<dbReference type="PANTHER" id="PTHR46470">
    <property type="entry name" value="N-ACYLNEURAMINATE-9-PHOSPHATASE"/>
    <property type="match status" value="1"/>
</dbReference>
<evidence type="ECO:0000256" key="1">
    <source>
        <dbReference type="ARBA" id="ARBA00001946"/>
    </source>
</evidence>
<dbReference type="GO" id="GO:0016787">
    <property type="term" value="F:hydrolase activity"/>
    <property type="evidence" value="ECO:0007669"/>
    <property type="project" value="UniProtKB-KW"/>
</dbReference>
<dbReference type="EMBL" id="CP014136">
    <property type="protein sequence ID" value="ATA19754.1"/>
    <property type="molecule type" value="Genomic_DNA"/>
</dbReference>
<dbReference type="AlphaFoldDB" id="A0A250B0R6"/>
<dbReference type="NCBIfam" id="TIGR01549">
    <property type="entry name" value="HAD-SF-IA-v1"/>
    <property type="match status" value="1"/>
</dbReference>
<dbReference type="OrthoDB" id="367448at2"/>
<dbReference type="InterPro" id="IPR006439">
    <property type="entry name" value="HAD-SF_hydro_IA"/>
</dbReference>
<reference evidence="5 6" key="1">
    <citation type="submission" date="2016-01" db="EMBL/GenBank/DDBJ databases">
        <authorList>
            <person name="Oliw E.H."/>
        </authorList>
    </citation>
    <scope>NUCLEOTIDE SEQUENCE [LARGE SCALE GENOMIC DNA]</scope>
    <source>
        <strain evidence="5 6">FRB97</strain>
    </source>
</reference>
<dbReference type="GO" id="GO:0009231">
    <property type="term" value="P:riboflavin biosynthetic process"/>
    <property type="evidence" value="ECO:0007669"/>
    <property type="project" value="TreeGrafter"/>
</dbReference>
<sequence length="238" mass="27022">MRFYRPLRPLAALTFDLDDTLYDNRPVIKQTEQQSVAFLQRYHPGLRDFQAADFHRLRQELRQQEPEIYHDVTEWRWRAVHLALCRQGVSEAAAASGADAAMHDFAHWRSQIDVPQATHDTLRALAERYPLVAITNGNADPAACGLADYFQFVLRSGPDGRSKPYHDMYHQAAHRLGVAPRYILHVGDDLTTDVAGALRSGLQACWINDRQRSLMQADDSRLLPHIEISQLASLTALL</sequence>
<evidence type="ECO:0000256" key="4">
    <source>
        <dbReference type="ARBA" id="ARBA00022842"/>
    </source>
</evidence>
<keyword evidence="4" id="KW-0460">Magnesium</keyword>
<dbReference type="SUPFAM" id="SSF56784">
    <property type="entry name" value="HAD-like"/>
    <property type="match status" value="1"/>
</dbReference>
<dbReference type="InterPro" id="IPR023214">
    <property type="entry name" value="HAD_sf"/>
</dbReference>
<dbReference type="Gene3D" id="1.20.120.1600">
    <property type="match status" value="1"/>
</dbReference>
<dbReference type="RefSeq" id="WP_095846360.1">
    <property type="nucleotide sequence ID" value="NZ_CP014136.1"/>
</dbReference>
<dbReference type="GO" id="GO:0046872">
    <property type="term" value="F:metal ion binding"/>
    <property type="evidence" value="ECO:0007669"/>
    <property type="project" value="UniProtKB-KW"/>
</dbReference>
<dbReference type="KEGG" id="gqu:AWC35_10655"/>
<dbReference type="SFLD" id="SFLDS00003">
    <property type="entry name" value="Haloacid_Dehalogenase"/>
    <property type="match status" value="1"/>
</dbReference>
<evidence type="ECO:0000313" key="6">
    <source>
        <dbReference type="Proteomes" id="UP000217182"/>
    </source>
</evidence>
<accession>A0A250B0R6</accession>
<evidence type="ECO:0000313" key="5">
    <source>
        <dbReference type="EMBL" id="ATA19754.1"/>
    </source>
</evidence>
<dbReference type="InterPro" id="IPR036412">
    <property type="entry name" value="HAD-like_sf"/>
</dbReference>
<keyword evidence="2" id="KW-0479">Metal-binding</keyword>
<dbReference type="InterPro" id="IPR051400">
    <property type="entry name" value="HAD-like_hydrolase"/>
</dbReference>
<name>A0A250B0R6_9GAMM</name>
<evidence type="ECO:0000256" key="3">
    <source>
        <dbReference type="ARBA" id="ARBA00022801"/>
    </source>
</evidence>
<organism evidence="5 6">
    <name type="scientific">Gibbsiella quercinecans</name>
    <dbReference type="NCBI Taxonomy" id="929813"/>
    <lineage>
        <taxon>Bacteria</taxon>
        <taxon>Pseudomonadati</taxon>
        <taxon>Pseudomonadota</taxon>
        <taxon>Gammaproteobacteria</taxon>
        <taxon>Enterobacterales</taxon>
        <taxon>Yersiniaceae</taxon>
        <taxon>Gibbsiella</taxon>
    </lineage>
</organism>
<dbReference type="PANTHER" id="PTHR46470:SF4">
    <property type="entry name" value="5-AMINO-6-(5-PHOSPHO-D-RIBITYLAMINO)URACIL PHOSPHATASE YIGB"/>
    <property type="match status" value="1"/>
</dbReference>
<dbReference type="NCBIfam" id="TIGR01509">
    <property type="entry name" value="HAD-SF-IA-v3"/>
    <property type="match status" value="1"/>
</dbReference>
<evidence type="ECO:0000256" key="2">
    <source>
        <dbReference type="ARBA" id="ARBA00022723"/>
    </source>
</evidence>
<keyword evidence="6" id="KW-1185">Reference proteome</keyword>
<comment type="cofactor">
    <cofactor evidence="1">
        <name>Mg(2+)</name>
        <dbReference type="ChEBI" id="CHEBI:18420"/>
    </cofactor>
</comment>
<keyword evidence="3" id="KW-0378">Hydrolase</keyword>
<dbReference type="Gene3D" id="3.40.50.1000">
    <property type="entry name" value="HAD superfamily/HAD-like"/>
    <property type="match status" value="1"/>
</dbReference>
<dbReference type="Pfam" id="PF00702">
    <property type="entry name" value="Hydrolase"/>
    <property type="match status" value="1"/>
</dbReference>
<gene>
    <name evidence="5" type="ORF">AWC35_10655</name>
</gene>
<dbReference type="SFLD" id="SFLDG01129">
    <property type="entry name" value="C1.5:_HAD__Beta-PGM__Phosphata"/>
    <property type="match status" value="1"/>
</dbReference>
<proteinExistence type="predicted"/>
<dbReference type="Proteomes" id="UP000217182">
    <property type="component" value="Chromosome"/>
</dbReference>
<protein>
    <submittedName>
        <fullName evidence="5">Flavin mononucleotide phosphatase</fullName>
    </submittedName>
</protein>
<dbReference type="NCBIfam" id="NF008018">
    <property type="entry name" value="PRK10748.1"/>
    <property type="match status" value="1"/>
</dbReference>